<dbReference type="InterPro" id="IPR017932">
    <property type="entry name" value="GATase_2_dom"/>
</dbReference>
<evidence type="ECO:0000256" key="3">
    <source>
        <dbReference type="ARBA" id="ARBA00012737"/>
    </source>
</evidence>
<keyword evidence="6" id="KW-0315">Glutamine amidotransferase</keyword>
<keyword evidence="4" id="KW-0547">Nucleotide-binding</keyword>
<feature type="domain" description="Glutamine amidotransferase type-2" evidence="8">
    <location>
        <begin position="2"/>
        <end position="211"/>
    </location>
</feature>
<organism evidence="9 10">
    <name type="scientific">Lysobacter panacisoli</name>
    <dbReference type="NCBI Taxonomy" id="1255263"/>
    <lineage>
        <taxon>Bacteria</taxon>
        <taxon>Pseudomonadati</taxon>
        <taxon>Pseudomonadota</taxon>
        <taxon>Gammaproteobacteria</taxon>
        <taxon>Lysobacterales</taxon>
        <taxon>Lysobacteraceae</taxon>
        <taxon>Lysobacter</taxon>
    </lineage>
</organism>
<dbReference type="EC" id="6.3.5.4" evidence="3"/>
<dbReference type="NCBIfam" id="TIGR01536">
    <property type="entry name" value="asn_synth_AEB"/>
    <property type="match status" value="1"/>
</dbReference>
<dbReference type="PANTHER" id="PTHR43284:SF1">
    <property type="entry name" value="ASPARAGINE SYNTHETASE"/>
    <property type="match status" value="1"/>
</dbReference>
<reference evidence="10" key="1">
    <citation type="journal article" date="2019" name="Int. J. Syst. Evol. Microbiol.">
        <title>The Global Catalogue of Microorganisms (GCM) 10K type strain sequencing project: providing services to taxonomists for standard genome sequencing and annotation.</title>
        <authorList>
            <consortium name="The Broad Institute Genomics Platform"/>
            <consortium name="The Broad Institute Genome Sequencing Center for Infectious Disease"/>
            <person name="Wu L."/>
            <person name="Ma J."/>
        </authorList>
    </citation>
    <scope>NUCLEOTIDE SEQUENCE [LARGE SCALE GENOMIC DNA]</scope>
    <source>
        <strain evidence="10">JCM 19212</strain>
    </source>
</reference>
<name>A0ABP9L563_9GAMM</name>
<dbReference type="Proteomes" id="UP001501083">
    <property type="component" value="Unassembled WGS sequence"/>
</dbReference>
<evidence type="ECO:0000256" key="4">
    <source>
        <dbReference type="ARBA" id="ARBA00022741"/>
    </source>
</evidence>
<comment type="pathway">
    <text evidence="1">Amino-acid biosynthesis; L-asparagine biosynthesis; L-asparagine from L-aspartate (L-Gln route): step 1/1.</text>
</comment>
<evidence type="ECO:0000256" key="2">
    <source>
        <dbReference type="ARBA" id="ARBA00005752"/>
    </source>
</evidence>
<evidence type="ECO:0000256" key="5">
    <source>
        <dbReference type="ARBA" id="ARBA00022840"/>
    </source>
</evidence>
<dbReference type="PANTHER" id="PTHR43284">
    <property type="entry name" value="ASPARAGINE SYNTHETASE (GLUTAMINE-HYDROLYZING)"/>
    <property type="match status" value="1"/>
</dbReference>
<evidence type="ECO:0000256" key="7">
    <source>
        <dbReference type="ARBA" id="ARBA00048741"/>
    </source>
</evidence>
<dbReference type="Pfam" id="PF00733">
    <property type="entry name" value="Asn_synthase"/>
    <property type="match status" value="1"/>
</dbReference>
<dbReference type="InterPro" id="IPR014729">
    <property type="entry name" value="Rossmann-like_a/b/a_fold"/>
</dbReference>
<dbReference type="Pfam" id="PF13537">
    <property type="entry name" value="GATase_7"/>
    <property type="match status" value="1"/>
</dbReference>
<keyword evidence="10" id="KW-1185">Reference proteome</keyword>
<sequence>MCGIAGFVGTANPEALKRMTDRIAHRGPDSAGFFSDDEQRVHLAHRRLSILDIAGGYQPMRTLDGRTSIVFNGEIYNFRELRIELEGLGARFQSDHSDTEVLLHAWRHWGPQMVHRLNGMWAFALHDRERRLLFLSKDRFGKKPLYYHASAQGFVFASELTALREHPAVPATLSARALRKYFGYGFVPAPLTFLENVYKLPGGHSLTLSLDTLQPVVQCYWEYQPEPFDERPANAEERWQEELRERLDAAVKRRLVADVPVGSFLSGGIDSSTISALAIRHVGRERLKTFSIGFDEATFDESAHAQTVATHIGAEHHLERLSVQRALEILPDIAARLDEPIADSSILPTYLLCEHARRHVTVAIGGDGADELFAGYDPFVALRYARYYDAVMPRPVHRAVSLAVSRLPVSHRYMSLDFRLKRTLRGMDHPKHLRLPVWMSPLAPSELAELFDEPIDLNDLYSESIEAWDGCASTNDVDRTIAFYVKLYLQDDILVKVDRASMLHSLEVRAPFLDCDLVDFARRLPADTKLRGGTTKWILKQVARSLLPEEIVNRPKQGFGVPIGQWFRDQKIPSWQPPFAGGSDFDTRKRQLHVAGRSDERAYLWSDWILGHSHLCRALPQ</sequence>
<dbReference type="Gene3D" id="3.60.20.10">
    <property type="entry name" value="Glutamine Phosphoribosylpyrophosphate, subunit 1, domain 1"/>
    <property type="match status" value="1"/>
</dbReference>
<dbReference type="InterPro" id="IPR029055">
    <property type="entry name" value="Ntn_hydrolases_N"/>
</dbReference>
<dbReference type="InterPro" id="IPR006426">
    <property type="entry name" value="Asn_synth_AEB"/>
</dbReference>
<proteinExistence type="inferred from homology"/>
<evidence type="ECO:0000313" key="9">
    <source>
        <dbReference type="EMBL" id="GAA5070600.1"/>
    </source>
</evidence>
<dbReference type="Gene3D" id="3.40.50.620">
    <property type="entry name" value="HUPs"/>
    <property type="match status" value="1"/>
</dbReference>
<comment type="catalytic activity">
    <reaction evidence="7">
        <text>L-aspartate + L-glutamine + ATP + H2O = L-asparagine + L-glutamate + AMP + diphosphate + H(+)</text>
        <dbReference type="Rhea" id="RHEA:12228"/>
        <dbReference type="ChEBI" id="CHEBI:15377"/>
        <dbReference type="ChEBI" id="CHEBI:15378"/>
        <dbReference type="ChEBI" id="CHEBI:29985"/>
        <dbReference type="ChEBI" id="CHEBI:29991"/>
        <dbReference type="ChEBI" id="CHEBI:30616"/>
        <dbReference type="ChEBI" id="CHEBI:33019"/>
        <dbReference type="ChEBI" id="CHEBI:58048"/>
        <dbReference type="ChEBI" id="CHEBI:58359"/>
        <dbReference type="ChEBI" id="CHEBI:456215"/>
        <dbReference type="EC" id="6.3.5.4"/>
    </reaction>
</comment>
<protein>
    <recommendedName>
        <fullName evidence="3">asparagine synthase (glutamine-hydrolyzing)</fullName>
        <ecNumber evidence="3">6.3.5.4</ecNumber>
    </recommendedName>
</protein>
<evidence type="ECO:0000313" key="10">
    <source>
        <dbReference type="Proteomes" id="UP001501083"/>
    </source>
</evidence>
<dbReference type="PIRSF" id="PIRSF001589">
    <property type="entry name" value="Asn_synthetase_glu-h"/>
    <property type="match status" value="1"/>
</dbReference>
<gene>
    <name evidence="9" type="primary">asnB_1</name>
    <name evidence="9" type="ORF">GCM10025759_08800</name>
</gene>
<dbReference type="SUPFAM" id="SSF52402">
    <property type="entry name" value="Adenine nucleotide alpha hydrolases-like"/>
    <property type="match status" value="1"/>
</dbReference>
<keyword evidence="5" id="KW-0067">ATP-binding</keyword>
<evidence type="ECO:0000256" key="6">
    <source>
        <dbReference type="ARBA" id="ARBA00022962"/>
    </source>
</evidence>
<comment type="similarity">
    <text evidence="2">Belongs to the asparagine synthetase family.</text>
</comment>
<dbReference type="InterPro" id="IPR001962">
    <property type="entry name" value="Asn_synthase"/>
</dbReference>
<comment type="caution">
    <text evidence="9">The sequence shown here is derived from an EMBL/GenBank/DDBJ whole genome shotgun (WGS) entry which is preliminary data.</text>
</comment>
<dbReference type="PROSITE" id="PS51278">
    <property type="entry name" value="GATASE_TYPE_2"/>
    <property type="match status" value="1"/>
</dbReference>
<dbReference type="EMBL" id="BAABKY010000001">
    <property type="protein sequence ID" value="GAA5070600.1"/>
    <property type="molecule type" value="Genomic_DNA"/>
</dbReference>
<dbReference type="SUPFAM" id="SSF56235">
    <property type="entry name" value="N-terminal nucleophile aminohydrolases (Ntn hydrolases)"/>
    <property type="match status" value="1"/>
</dbReference>
<evidence type="ECO:0000259" key="8">
    <source>
        <dbReference type="PROSITE" id="PS51278"/>
    </source>
</evidence>
<dbReference type="InterPro" id="IPR033738">
    <property type="entry name" value="AsnB_N"/>
</dbReference>
<dbReference type="RefSeq" id="WP_158987191.1">
    <property type="nucleotide sequence ID" value="NZ_BAABKY010000001.1"/>
</dbReference>
<dbReference type="InterPro" id="IPR051786">
    <property type="entry name" value="ASN_synthetase/amidase"/>
</dbReference>
<dbReference type="CDD" id="cd01991">
    <property type="entry name" value="Asn_synthase_B_C"/>
    <property type="match status" value="1"/>
</dbReference>
<accession>A0ABP9L563</accession>
<dbReference type="CDD" id="cd00712">
    <property type="entry name" value="AsnB"/>
    <property type="match status" value="1"/>
</dbReference>
<evidence type="ECO:0000256" key="1">
    <source>
        <dbReference type="ARBA" id="ARBA00005187"/>
    </source>
</evidence>